<evidence type="ECO:0000313" key="1">
    <source>
        <dbReference type="EMBL" id="RBT68686.1"/>
    </source>
</evidence>
<reference evidence="1 2" key="1">
    <citation type="submission" date="2015-06" db="EMBL/GenBank/DDBJ databases">
        <title>The Genome Sequence of Enterococcus hirae 88EA1.</title>
        <authorList>
            <consortium name="The Broad Institute Genomics Platform"/>
            <consortium name="The Broad Institute Genome Sequencing Center for Infectious Disease"/>
            <person name="Earl A.M."/>
            <person name="Van Tyne D."/>
            <person name="Lebreton F."/>
            <person name="Saavedra J.T."/>
            <person name="Gilmore M.S."/>
            <person name="Manson McGuire A."/>
            <person name="Clock S."/>
            <person name="Crupain M."/>
            <person name="Rangan U."/>
            <person name="Young S."/>
            <person name="Abouelleil A."/>
            <person name="Cao P."/>
            <person name="Chapman S.B."/>
            <person name="Griggs A."/>
            <person name="Priest M."/>
            <person name="Shea T."/>
            <person name="Wortman J."/>
            <person name="Nusbaum C."/>
            <person name="Birren B."/>
        </authorList>
    </citation>
    <scope>NUCLEOTIDE SEQUENCE [LARGE SCALE GENOMIC DNA]</scope>
    <source>
        <strain evidence="1 2">88EA1</strain>
    </source>
</reference>
<accession>A0AB37IAW4</accession>
<gene>
    <name evidence="1" type="ORF">EB03_01821</name>
</gene>
<sequence>MAEMMTISKAEWERMNERLDALEKQNKLKVDYKRKFCKEVNQWLERQDSKRIEQQRTAIYEAVKSSLEFKSLDELNEENYQYAVNVFEQQKFFFRRRITVKDVITYERKN</sequence>
<dbReference type="EMBL" id="LESJ01000005">
    <property type="protein sequence ID" value="RBT68686.1"/>
    <property type="molecule type" value="Genomic_DNA"/>
</dbReference>
<evidence type="ECO:0000313" key="2">
    <source>
        <dbReference type="Proteomes" id="UP000253498"/>
    </source>
</evidence>
<protein>
    <submittedName>
        <fullName evidence="1">Uncharacterized protein</fullName>
    </submittedName>
</protein>
<name>A0AB37IAW4_ENTHR</name>
<dbReference type="Proteomes" id="UP000253498">
    <property type="component" value="Unassembled WGS sequence"/>
</dbReference>
<organism evidence="1 2">
    <name type="scientific">Enterococcus hirae</name>
    <dbReference type="NCBI Taxonomy" id="1354"/>
    <lineage>
        <taxon>Bacteria</taxon>
        <taxon>Bacillati</taxon>
        <taxon>Bacillota</taxon>
        <taxon>Bacilli</taxon>
        <taxon>Lactobacillales</taxon>
        <taxon>Enterococcaceae</taxon>
        <taxon>Enterococcus</taxon>
    </lineage>
</organism>
<comment type="caution">
    <text evidence="1">The sequence shown here is derived from an EMBL/GenBank/DDBJ whole genome shotgun (WGS) entry which is preliminary data.</text>
</comment>
<dbReference type="AlphaFoldDB" id="A0AB37IAW4"/>
<dbReference type="RefSeq" id="WP_010719527.1">
    <property type="nucleotide sequence ID" value="NZ_BSWT01000018.1"/>
</dbReference>
<proteinExistence type="predicted"/>